<gene>
    <name evidence="1" type="ORF">AVEN_119442_1</name>
</gene>
<dbReference type="EMBL" id="BGPR01000388">
    <property type="protein sequence ID" value="GBM17398.1"/>
    <property type="molecule type" value="Genomic_DNA"/>
</dbReference>
<dbReference type="Proteomes" id="UP000499080">
    <property type="component" value="Unassembled WGS sequence"/>
</dbReference>
<evidence type="ECO:0000313" key="1">
    <source>
        <dbReference type="EMBL" id="GBM17398.1"/>
    </source>
</evidence>
<name>A0A4Y2DNJ7_ARAVE</name>
<sequence length="131" mass="14653">MHINFALEYWEKLKVLYAFQYVSICAPSAARQMSNLQSPFMPYAVSPEEQLKPRWPVSGKVSAVGLRVLGSRPDSIEDPPWEANVFPMVWCYTTHPTSPTLLKALKSRRGALWCGEEAWKGGANSGVVLII</sequence>
<accession>A0A4Y2DNJ7</accession>
<keyword evidence="2" id="KW-1185">Reference proteome</keyword>
<proteinExistence type="predicted"/>
<organism evidence="1 2">
    <name type="scientific">Araneus ventricosus</name>
    <name type="common">Orbweaver spider</name>
    <name type="synonym">Epeira ventricosa</name>
    <dbReference type="NCBI Taxonomy" id="182803"/>
    <lineage>
        <taxon>Eukaryota</taxon>
        <taxon>Metazoa</taxon>
        <taxon>Ecdysozoa</taxon>
        <taxon>Arthropoda</taxon>
        <taxon>Chelicerata</taxon>
        <taxon>Arachnida</taxon>
        <taxon>Araneae</taxon>
        <taxon>Araneomorphae</taxon>
        <taxon>Entelegynae</taxon>
        <taxon>Araneoidea</taxon>
        <taxon>Araneidae</taxon>
        <taxon>Araneus</taxon>
    </lineage>
</organism>
<protein>
    <submittedName>
        <fullName evidence="1">Uncharacterized protein</fullName>
    </submittedName>
</protein>
<evidence type="ECO:0000313" key="2">
    <source>
        <dbReference type="Proteomes" id="UP000499080"/>
    </source>
</evidence>
<reference evidence="1 2" key="1">
    <citation type="journal article" date="2019" name="Sci. Rep.">
        <title>Orb-weaving spider Araneus ventricosus genome elucidates the spidroin gene catalogue.</title>
        <authorList>
            <person name="Kono N."/>
            <person name="Nakamura H."/>
            <person name="Ohtoshi R."/>
            <person name="Moran D.A.P."/>
            <person name="Shinohara A."/>
            <person name="Yoshida Y."/>
            <person name="Fujiwara M."/>
            <person name="Mori M."/>
            <person name="Tomita M."/>
            <person name="Arakawa K."/>
        </authorList>
    </citation>
    <scope>NUCLEOTIDE SEQUENCE [LARGE SCALE GENOMIC DNA]</scope>
</reference>
<dbReference type="AlphaFoldDB" id="A0A4Y2DNJ7"/>
<comment type="caution">
    <text evidence="1">The sequence shown here is derived from an EMBL/GenBank/DDBJ whole genome shotgun (WGS) entry which is preliminary data.</text>
</comment>